<evidence type="ECO:0000256" key="1">
    <source>
        <dbReference type="SAM" id="Phobius"/>
    </source>
</evidence>
<organism evidence="2 3">
    <name type="scientific">Candidatus Falkowbacteria bacterium CG10_big_fil_rev_8_21_14_0_10_44_15</name>
    <dbReference type="NCBI Taxonomy" id="1974569"/>
    <lineage>
        <taxon>Bacteria</taxon>
        <taxon>Candidatus Falkowiibacteriota</taxon>
    </lineage>
</organism>
<keyword evidence="1" id="KW-0812">Transmembrane</keyword>
<evidence type="ECO:0000313" key="2">
    <source>
        <dbReference type="EMBL" id="PIR92369.1"/>
    </source>
</evidence>
<dbReference type="Proteomes" id="UP000228510">
    <property type="component" value="Unassembled WGS sequence"/>
</dbReference>
<keyword evidence="1" id="KW-0472">Membrane</keyword>
<accession>A0A2H0V1P4</accession>
<dbReference type="AlphaFoldDB" id="A0A2H0V1P4"/>
<feature type="transmembrane region" description="Helical" evidence="1">
    <location>
        <begin position="102"/>
        <end position="124"/>
    </location>
</feature>
<dbReference type="EMBL" id="PFAT01000028">
    <property type="protein sequence ID" value="PIR92369.1"/>
    <property type="molecule type" value="Genomic_DNA"/>
</dbReference>
<protein>
    <submittedName>
        <fullName evidence="2">Uncharacterized protein</fullName>
    </submittedName>
</protein>
<name>A0A2H0V1P4_9BACT</name>
<sequence length="140" mass="15922">MAFVSNFIWEPWHASYLYASHAFNLSFWPLMIYAAGVDALLLLVIFFGGALLWKNWRWFLRADVARQNFYVVIAGVVIALIVEVKAVYIFQQWTYSNFMPTVFGIGVSPLAQLALTGLLSLSIARQAIKMDNKIKQNSLI</sequence>
<keyword evidence="1" id="KW-1133">Transmembrane helix</keyword>
<evidence type="ECO:0000313" key="3">
    <source>
        <dbReference type="Proteomes" id="UP000228510"/>
    </source>
</evidence>
<reference evidence="3" key="1">
    <citation type="submission" date="2017-09" db="EMBL/GenBank/DDBJ databases">
        <title>Depth-based differentiation of microbial function through sediment-hosted aquifers and enrichment of novel symbionts in the deep terrestrial subsurface.</title>
        <authorList>
            <person name="Probst A.J."/>
            <person name="Ladd B."/>
            <person name="Jarett J.K."/>
            <person name="Geller-Mcgrath D.E."/>
            <person name="Sieber C.M.K."/>
            <person name="Emerson J.B."/>
            <person name="Anantharaman K."/>
            <person name="Thomas B.C."/>
            <person name="Malmstrom R."/>
            <person name="Stieglmeier M."/>
            <person name="Klingl A."/>
            <person name="Woyke T."/>
            <person name="Ryan C.M."/>
            <person name="Banfield J.F."/>
        </authorList>
    </citation>
    <scope>NUCLEOTIDE SEQUENCE [LARGE SCALE GENOMIC DNA]</scope>
</reference>
<feature type="transmembrane region" description="Helical" evidence="1">
    <location>
        <begin position="69"/>
        <end position="90"/>
    </location>
</feature>
<proteinExistence type="predicted"/>
<gene>
    <name evidence="2" type="ORF">COU01_02220</name>
</gene>
<feature type="transmembrane region" description="Helical" evidence="1">
    <location>
        <begin position="30"/>
        <end position="53"/>
    </location>
</feature>
<comment type="caution">
    <text evidence="2">The sequence shown here is derived from an EMBL/GenBank/DDBJ whole genome shotgun (WGS) entry which is preliminary data.</text>
</comment>